<evidence type="ECO:0000313" key="2">
    <source>
        <dbReference type="Proteomes" id="UP000280834"/>
    </source>
</evidence>
<evidence type="ECO:0000313" key="3">
    <source>
        <dbReference type="WBParaSite" id="BTMF_0000998801-mRNA-1"/>
    </source>
</evidence>
<reference evidence="1 2" key="2">
    <citation type="submission" date="2018-11" db="EMBL/GenBank/DDBJ databases">
        <authorList>
            <consortium name="Pathogen Informatics"/>
        </authorList>
    </citation>
    <scope>NUCLEOTIDE SEQUENCE [LARGE SCALE GENOMIC DNA]</scope>
</reference>
<dbReference type="AlphaFoldDB" id="A0A0R3QQK3"/>
<name>A0A0R3QQK3_9BILA</name>
<dbReference type="WBParaSite" id="BTMF_0000998801-mRNA-1">
    <property type="protein sequence ID" value="BTMF_0000998801-mRNA-1"/>
    <property type="gene ID" value="BTMF_0000998801"/>
</dbReference>
<protein>
    <submittedName>
        <fullName evidence="3">Secreted protein</fullName>
    </submittedName>
</protein>
<proteinExistence type="predicted"/>
<evidence type="ECO:0000313" key="1">
    <source>
        <dbReference type="EMBL" id="VDO26738.1"/>
    </source>
</evidence>
<accession>A0A0R3QQK3</accession>
<organism evidence="3">
    <name type="scientific">Brugia timori</name>
    <dbReference type="NCBI Taxonomy" id="42155"/>
    <lineage>
        <taxon>Eukaryota</taxon>
        <taxon>Metazoa</taxon>
        <taxon>Ecdysozoa</taxon>
        <taxon>Nematoda</taxon>
        <taxon>Chromadorea</taxon>
        <taxon>Rhabditida</taxon>
        <taxon>Spirurina</taxon>
        <taxon>Spiruromorpha</taxon>
        <taxon>Filarioidea</taxon>
        <taxon>Onchocercidae</taxon>
        <taxon>Brugia</taxon>
    </lineage>
</organism>
<dbReference type="Proteomes" id="UP000280834">
    <property type="component" value="Unassembled WGS sequence"/>
</dbReference>
<gene>
    <name evidence="1" type="ORF">BTMF_LOCUS8041</name>
</gene>
<dbReference type="EMBL" id="UZAG01016209">
    <property type="protein sequence ID" value="VDO26738.1"/>
    <property type="molecule type" value="Genomic_DNA"/>
</dbReference>
<reference evidence="3" key="1">
    <citation type="submission" date="2017-02" db="UniProtKB">
        <authorList>
            <consortium name="WormBaseParasite"/>
        </authorList>
    </citation>
    <scope>IDENTIFICATION</scope>
</reference>
<keyword evidence="2" id="KW-1185">Reference proteome</keyword>
<sequence>MTIVVTIDTLDSLLCYLLLYVWFNIGWFDLQRFQNCVVVQGYVNDRDCLDFAEVSRFCISDCKRTCVFDFLFTRKSLDFIFK</sequence>